<dbReference type="PANTHER" id="PTHR21405">
    <property type="entry name" value="CDNA SEQUENCE BC021608"/>
    <property type="match status" value="1"/>
</dbReference>
<dbReference type="PANTHER" id="PTHR21405:SF0">
    <property type="entry name" value="TETRATRICOPEPTIDE REPEAT PROTEIN 36"/>
    <property type="match status" value="1"/>
</dbReference>
<evidence type="ECO:0000313" key="4">
    <source>
        <dbReference type="Proteomes" id="UP000215335"/>
    </source>
</evidence>
<dbReference type="SMART" id="SM00028">
    <property type="entry name" value="TPR"/>
    <property type="match status" value="3"/>
</dbReference>
<proteinExistence type="inferred from homology"/>
<dbReference type="PROSITE" id="PS50005">
    <property type="entry name" value="TPR"/>
    <property type="match status" value="1"/>
</dbReference>
<dbReference type="InterPro" id="IPR038906">
    <property type="entry name" value="TTC36"/>
</dbReference>
<dbReference type="OrthoDB" id="539634at2759"/>
<sequence>MNKLSEHDKVILDTIFDPLQPLGIDSNPGRIFNEPIEAEDDPELNEEVKEILKRAIVFSENGKFDEAFELFEKARVKAPRSASVLNDRAQALRLADKSNEALADLNLAVEYSGGRGKAGVQALCQRAALYRFLEKDDEAREDFAKAAEQGSGFAKSQLVAMNPYAAMCNAMLHKITMEACKK</sequence>
<dbReference type="SUPFAM" id="SSF48452">
    <property type="entry name" value="TPR-like"/>
    <property type="match status" value="1"/>
</dbReference>
<protein>
    <submittedName>
        <fullName evidence="3">Uncharacterized protein</fullName>
    </submittedName>
</protein>
<dbReference type="InterPro" id="IPR011990">
    <property type="entry name" value="TPR-like_helical_dom_sf"/>
</dbReference>
<dbReference type="STRING" id="543379.A0A232FGG7"/>
<comment type="similarity">
    <text evidence="1">Belongs to the TTC36 family.</text>
</comment>
<organism evidence="3 4">
    <name type="scientific">Trichomalopsis sarcophagae</name>
    <dbReference type="NCBI Taxonomy" id="543379"/>
    <lineage>
        <taxon>Eukaryota</taxon>
        <taxon>Metazoa</taxon>
        <taxon>Ecdysozoa</taxon>
        <taxon>Arthropoda</taxon>
        <taxon>Hexapoda</taxon>
        <taxon>Insecta</taxon>
        <taxon>Pterygota</taxon>
        <taxon>Neoptera</taxon>
        <taxon>Endopterygota</taxon>
        <taxon>Hymenoptera</taxon>
        <taxon>Apocrita</taxon>
        <taxon>Proctotrupomorpha</taxon>
        <taxon>Chalcidoidea</taxon>
        <taxon>Pteromalidae</taxon>
        <taxon>Pteromalinae</taxon>
        <taxon>Trichomalopsis</taxon>
    </lineage>
</organism>
<dbReference type="GO" id="GO:0006570">
    <property type="term" value="P:tyrosine metabolic process"/>
    <property type="evidence" value="ECO:0007669"/>
    <property type="project" value="TreeGrafter"/>
</dbReference>
<name>A0A232FGG7_9HYME</name>
<dbReference type="Gene3D" id="1.25.40.10">
    <property type="entry name" value="Tetratricopeptide repeat domain"/>
    <property type="match status" value="1"/>
</dbReference>
<evidence type="ECO:0000256" key="2">
    <source>
        <dbReference type="PROSITE-ProRule" id="PRU00339"/>
    </source>
</evidence>
<evidence type="ECO:0000256" key="1">
    <source>
        <dbReference type="ARBA" id="ARBA00006995"/>
    </source>
</evidence>
<accession>A0A232FGG7</accession>
<feature type="repeat" description="TPR" evidence="2">
    <location>
        <begin position="48"/>
        <end position="81"/>
    </location>
</feature>
<keyword evidence="4" id="KW-1185">Reference proteome</keyword>
<dbReference type="InterPro" id="IPR019734">
    <property type="entry name" value="TPR_rpt"/>
</dbReference>
<dbReference type="AlphaFoldDB" id="A0A232FGG7"/>
<gene>
    <name evidence="3" type="ORF">TSAR_003082</name>
</gene>
<comment type="caution">
    <text evidence="3">The sequence shown here is derived from an EMBL/GenBank/DDBJ whole genome shotgun (WGS) entry which is preliminary data.</text>
</comment>
<dbReference type="Proteomes" id="UP000215335">
    <property type="component" value="Unassembled WGS sequence"/>
</dbReference>
<dbReference type="EMBL" id="NNAY01000262">
    <property type="protein sequence ID" value="OXU29653.1"/>
    <property type="molecule type" value="Genomic_DNA"/>
</dbReference>
<reference evidence="3 4" key="1">
    <citation type="journal article" date="2017" name="Curr. Biol.">
        <title>The Evolution of Venom by Co-option of Single-Copy Genes.</title>
        <authorList>
            <person name="Martinson E.O."/>
            <person name="Mrinalini"/>
            <person name="Kelkar Y.D."/>
            <person name="Chang C.H."/>
            <person name="Werren J.H."/>
        </authorList>
    </citation>
    <scope>NUCLEOTIDE SEQUENCE [LARGE SCALE GENOMIC DNA]</scope>
    <source>
        <strain evidence="3 4">Alberta</strain>
        <tissue evidence="3">Whole body</tissue>
    </source>
</reference>
<evidence type="ECO:0000313" key="3">
    <source>
        <dbReference type="EMBL" id="OXU29653.1"/>
    </source>
</evidence>
<keyword evidence="2" id="KW-0802">TPR repeat</keyword>